<accession>A0AAU8J0Y8</accession>
<protein>
    <submittedName>
        <fullName evidence="3">DUF5709 domain-containing protein</fullName>
    </submittedName>
</protein>
<evidence type="ECO:0000313" key="3">
    <source>
        <dbReference type="EMBL" id="XCJ74162.1"/>
    </source>
</evidence>
<dbReference type="KEGG" id="stac:ABII15_31180"/>
<feature type="compositionally biased region" description="Basic and acidic residues" evidence="1">
    <location>
        <begin position="135"/>
        <end position="145"/>
    </location>
</feature>
<feature type="compositionally biased region" description="Basic and acidic residues" evidence="1">
    <location>
        <begin position="48"/>
        <end position="67"/>
    </location>
</feature>
<feature type="region of interest" description="Disordered" evidence="1">
    <location>
        <begin position="1"/>
        <end position="145"/>
    </location>
</feature>
<reference evidence="3" key="1">
    <citation type="submission" date="2024-06" db="EMBL/GenBank/DDBJ databases">
        <title>Streptomyces sp. strain HUAS MG91 genome sequences.</title>
        <authorList>
            <person name="Mo P."/>
        </authorList>
    </citation>
    <scope>NUCLEOTIDE SEQUENCE</scope>
    <source>
        <strain evidence="3">HUAS MG91</strain>
    </source>
</reference>
<organism evidence="3">
    <name type="scientific">Streptomyces tabacisoli</name>
    <dbReference type="NCBI Taxonomy" id="3156398"/>
    <lineage>
        <taxon>Bacteria</taxon>
        <taxon>Bacillati</taxon>
        <taxon>Actinomycetota</taxon>
        <taxon>Actinomycetes</taxon>
        <taxon>Kitasatosporales</taxon>
        <taxon>Streptomycetaceae</taxon>
        <taxon>Streptomyces</taxon>
    </lineage>
</organism>
<feature type="domain" description="DUF5709" evidence="2">
    <location>
        <begin position="94"/>
        <end position="142"/>
    </location>
</feature>
<name>A0AAU8J0Y8_9ACTN</name>
<proteinExistence type="predicted"/>
<evidence type="ECO:0000256" key="1">
    <source>
        <dbReference type="SAM" id="MobiDB-lite"/>
    </source>
</evidence>
<dbReference type="EMBL" id="CP159534">
    <property type="protein sequence ID" value="XCJ74162.1"/>
    <property type="molecule type" value="Genomic_DNA"/>
</dbReference>
<dbReference type="InterPro" id="IPR043763">
    <property type="entry name" value="DUF5709"/>
</dbReference>
<dbReference type="AlphaFoldDB" id="A0AAU8J0Y8"/>
<dbReference type="RefSeq" id="WP_353945610.1">
    <property type="nucleotide sequence ID" value="NZ_CP159534.1"/>
</dbReference>
<evidence type="ECO:0000259" key="2">
    <source>
        <dbReference type="Pfam" id="PF18970"/>
    </source>
</evidence>
<sequence length="145" mass="15107">MSESDAFADDVYQPDGSEVQDDEGLLDAADTLLEGVEDPLDEGYSPPDRFEGRYDSDPESLDERLAEEVPDVAPPQGDGLGDTSDTDGELLDSEVGGARSGRLVAEEMDLDGASEESLTAQDAGLDGAGASAEEAAVHVIDDENG</sequence>
<dbReference type="Pfam" id="PF18970">
    <property type="entry name" value="DUF5709"/>
    <property type="match status" value="1"/>
</dbReference>
<gene>
    <name evidence="3" type="ORF">ABII15_31180</name>
</gene>